<comment type="caution">
    <text evidence="1">The sequence shown here is derived from an EMBL/GenBank/DDBJ whole genome shotgun (WGS) entry which is preliminary data.</text>
</comment>
<accession>A0A2S7AHR0</accession>
<gene>
    <name evidence="1" type="ORF">XarjCFBP7645_03830</name>
</gene>
<proteinExistence type="predicted"/>
<reference evidence="1 2" key="1">
    <citation type="submission" date="2016-08" db="EMBL/GenBank/DDBJ databases">
        <title>Evolution of the type three secretion system and type three effector repertoires in Xanthomonas.</title>
        <authorList>
            <person name="Merda D."/>
            <person name="Briand M."/>
            <person name="Bosis E."/>
            <person name="Rousseau C."/>
            <person name="Portier P."/>
            <person name="Jacques M.-A."/>
            <person name="Fischer-Le Saux M."/>
        </authorList>
    </citation>
    <scope>NUCLEOTIDE SEQUENCE [LARGE SCALE GENOMIC DNA]</scope>
    <source>
        <strain evidence="1 2">CFBP 7645</strain>
    </source>
</reference>
<evidence type="ECO:0000313" key="1">
    <source>
        <dbReference type="EMBL" id="PPU09430.1"/>
    </source>
</evidence>
<dbReference type="Proteomes" id="UP000239204">
    <property type="component" value="Unassembled WGS sequence"/>
</dbReference>
<evidence type="ECO:0000313" key="2">
    <source>
        <dbReference type="Proteomes" id="UP000239204"/>
    </source>
</evidence>
<dbReference type="AlphaFoldDB" id="A0A2S7AHR0"/>
<dbReference type="EMBL" id="MIGY01000001">
    <property type="protein sequence ID" value="PPU09430.1"/>
    <property type="molecule type" value="Genomic_DNA"/>
</dbReference>
<organism evidence="1 2">
    <name type="scientific">Xanthomonas arboricola</name>
    <dbReference type="NCBI Taxonomy" id="56448"/>
    <lineage>
        <taxon>Bacteria</taxon>
        <taxon>Pseudomonadati</taxon>
        <taxon>Pseudomonadota</taxon>
        <taxon>Gammaproteobacteria</taxon>
        <taxon>Lysobacterales</taxon>
        <taxon>Lysobacteraceae</taxon>
        <taxon>Xanthomonas</taxon>
    </lineage>
</organism>
<protein>
    <submittedName>
        <fullName evidence="1">Uncharacterized protein</fullName>
    </submittedName>
</protein>
<name>A0A2S7AHR0_9XANT</name>
<sequence length="128" mass="13617">MHPWFGGERRERTRRYGMAQGAGIGNRESGFGIWDLGFGIWDLGFGIWDLGFGIWDSGFGIRDSGIGNRDSGGGRREAGGGCVRIAIAGSQLETACAYRLAAPDPQTLAAMQHACATPPARSAQPTKC</sequence>